<name>A0AAD0SC09_RALSL</name>
<dbReference type="Proteomes" id="UP000261758">
    <property type="component" value="Plasmid unnamed"/>
</dbReference>
<evidence type="ECO:0000313" key="3">
    <source>
        <dbReference type="Proteomes" id="UP000261758"/>
    </source>
</evidence>
<geneLocation type="plasmid" evidence="2 3">
    <name>unnamed</name>
</geneLocation>
<proteinExistence type="predicted"/>
<gene>
    <name evidence="2" type="ORF">CJO77_24340</name>
</gene>
<evidence type="ECO:0000256" key="1">
    <source>
        <dbReference type="SAM" id="MobiDB-lite"/>
    </source>
</evidence>
<reference evidence="2 3" key="1">
    <citation type="submission" date="2017-08" db="EMBL/GenBank/DDBJ databases">
        <title>Genome sequences of Ralstonia solanacearum Species Complex (RSSC) isolated from Potato bacterial wilts in Korea.</title>
        <authorList>
            <person name="Cho H."/>
            <person name="Song E.-S."/>
            <person name="Lee Y.K."/>
            <person name="Lee S."/>
            <person name="Lee S.-W."/>
            <person name="Jo A."/>
            <person name="Kim J.-G."/>
            <person name="Hwang I."/>
        </authorList>
    </citation>
    <scope>NUCLEOTIDE SEQUENCE [LARGE SCALE GENOMIC DNA]</scope>
    <source>
        <strain evidence="2 3">T98</strain>
        <plasmid evidence="2 3">unnamed</plasmid>
    </source>
</reference>
<dbReference type="EMBL" id="CP022760">
    <property type="protein sequence ID" value="AXV84584.1"/>
    <property type="molecule type" value="Genomic_DNA"/>
</dbReference>
<dbReference type="AlphaFoldDB" id="A0AAD0SC09"/>
<evidence type="ECO:0000313" key="2">
    <source>
        <dbReference type="EMBL" id="AXV84584.1"/>
    </source>
</evidence>
<feature type="compositionally biased region" description="Basic and acidic residues" evidence="1">
    <location>
        <begin position="68"/>
        <end position="93"/>
    </location>
</feature>
<organism evidence="2 3">
    <name type="scientific">Ralstonia solanacearum</name>
    <name type="common">Pseudomonas solanacearum</name>
    <dbReference type="NCBI Taxonomy" id="305"/>
    <lineage>
        <taxon>Bacteria</taxon>
        <taxon>Pseudomonadati</taxon>
        <taxon>Pseudomonadota</taxon>
        <taxon>Betaproteobacteria</taxon>
        <taxon>Burkholderiales</taxon>
        <taxon>Burkholderiaceae</taxon>
        <taxon>Ralstonia</taxon>
        <taxon>Ralstonia solanacearum species complex</taxon>
    </lineage>
</organism>
<keyword evidence="2" id="KW-0614">Plasmid</keyword>
<feature type="region of interest" description="Disordered" evidence="1">
    <location>
        <begin position="1"/>
        <end position="105"/>
    </location>
</feature>
<protein>
    <submittedName>
        <fullName evidence="2">Uncharacterized protein</fullName>
    </submittedName>
</protein>
<accession>A0AAD0SC09</accession>
<sequence length="105" mass="11091">MAAAIIAPGCARRRAADTSAPDPHPPTLRTIVHTMPGLSPPVSGTAEGHLMRPPAGNQAHASHPLSVRRGERAADIHQDNVKGPRVRGPRDTRTSNNITQWGGCL</sequence>
<feature type="compositionally biased region" description="Polar residues" evidence="1">
    <location>
        <begin position="94"/>
        <end position="105"/>
    </location>
</feature>